<dbReference type="Gene3D" id="1.10.760.10">
    <property type="entry name" value="Cytochrome c-like domain"/>
    <property type="match status" value="2"/>
</dbReference>
<dbReference type="Proteomes" id="UP000186026">
    <property type="component" value="Unassembled WGS sequence"/>
</dbReference>
<dbReference type="InterPro" id="IPR004852">
    <property type="entry name" value="Di-haem_cyt_c_peroxidsae"/>
</dbReference>
<feature type="binding site" description="covalent" evidence="13">
    <location>
        <position position="95"/>
    </location>
    <ligand>
        <name>heme c</name>
        <dbReference type="ChEBI" id="CHEBI:61717"/>
        <label>1</label>
    </ligand>
</feature>
<evidence type="ECO:0000256" key="12">
    <source>
        <dbReference type="ARBA" id="ARBA00073576"/>
    </source>
</evidence>
<sequence length="374" mass="43089">MTKRKIIILSTITLLTCIGWVQVSQKYTSDQLRQIYSQPSEYWPEPHVDEDVEFREIGLMPDNLYRNVDSLKPVIELGKVLFFDPRLSSSNQISCATCHDPELGWSNGRSQSVGHNHQVGKRNSPGLNNIWQTEPLFWDGRAATLEEQALMPVEDPIEMHQKIHFLPTKLSKIEGYKKYFIEAFGDDSITTERLSSALAYFQRSLTSRTSDFDQFMKGRKDALSDEAIQGMHLFRTKARCINCHNGPFFTDNKFHNLGLHFYGGRFEDLGRFDFTGDPKDIGKFKTPSLRDVMYTGPWMHNGFFNDIMGIMQMYDNGMARPKPRPGMEDDPNFPETSHLLKKLDLSLEEKEHLIAFLHALSAPNFRMTRPEIPK</sequence>
<dbReference type="PIRSF" id="PIRSF000294">
    <property type="entry name" value="Cytochrome-c_peroxidase"/>
    <property type="match status" value="1"/>
</dbReference>
<evidence type="ECO:0000256" key="1">
    <source>
        <dbReference type="ARBA" id="ARBA00004418"/>
    </source>
</evidence>
<dbReference type="GO" id="GO:0004130">
    <property type="term" value="F:cytochrome-c peroxidase activity"/>
    <property type="evidence" value="ECO:0007669"/>
    <property type="project" value="TreeGrafter"/>
</dbReference>
<feature type="binding site" description="axial binding residue" evidence="14">
    <location>
        <position position="99"/>
    </location>
    <ligand>
        <name>heme c</name>
        <dbReference type="ChEBI" id="CHEBI:61717"/>
        <label>1</label>
    </ligand>
    <ligandPart>
        <name>Fe</name>
        <dbReference type="ChEBI" id="CHEBI:18248"/>
    </ligandPart>
</feature>
<dbReference type="InterPro" id="IPR009056">
    <property type="entry name" value="Cyt_c-like_dom"/>
</dbReference>
<evidence type="ECO:0000256" key="10">
    <source>
        <dbReference type="ARBA" id="ARBA00023004"/>
    </source>
</evidence>
<protein>
    <recommendedName>
        <fullName evidence="12">Methylamine utilization protein MauG</fullName>
    </recommendedName>
</protein>
<comment type="subcellular location">
    <subcellularLocation>
        <location evidence="1">Periplasm</location>
    </subcellularLocation>
</comment>
<feature type="domain" description="Cytochrome c" evidence="15">
    <location>
        <begin position="225"/>
        <end position="361"/>
    </location>
</feature>
<keyword evidence="9" id="KW-0560">Oxidoreductase</keyword>
<dbReference type="FunFam" id="1.10.760.10:FF:000019">
    <property type="entry name" value="Di-heme cytochrome C peroxidase"/>
    <property type="match status" value="1"/>
</dbReference>
<comment type="pathway">
    <text evidence="2">One-carbon metabolism; methylamine degradation.</text>
</comment>
<keyword evidence="10 14" id="KW-0408">Iron</keyword>
<evidence type="ECO:0000256" key="9">
    <source>
        <dbReference type="ARBA" id="ARBA00023002"/>
    </source>
</evidence>
<feature type="binding site" description="axial binding residue" evidence="14">
    <location>
        <position position="244"/>
    </location>
    <ligand>
        <name>heme c</name>
        <dbReference type="ChEBI" id="CHEBI:61717"/>
        <label>2</label>
    </ligand>
    <ligandPart>
        <name>Fe</name>
        <dbReference type="ChEBI" id="CHEBI:18248"/>
    </ligandPart>
</feature>
<evidence type="ECO:0000256" key="13">
    <source>
        <dbReference type="PIRSR" id="PIRSR000294-1"/>
    </source>
</evidence>
<dbReference type="RefSeq" id="WP_076499852.1">
    <property type="nucleotide sequence ID" value="NZ_FTOP01000004.1"/>
</dbReference>
<dbReference type="InterPro" id="IPR036909">
    <property type="entry name" value="Cyt_c-like_dom_sf"/>
</dbReference>
<keyword evidence="3" id="KW-0813">Transport</keyword>
<evidence type="ECO:0000256" key="4">
    <source>
        <dbReference type="ARBA" id="ARBA00022617"/>
    </source>
</evidence>
<dbReference type="SUPFAM" id="SSF46626">
    <property type="entry name" value="Cytochrome c"/>
    <property type="match status" value="2"/>
</dbReference>
<comment type="cofactor">
    <cofactor evidence="13">
        <name>heme</name>
        <dbReference type="ChEBI" id="CHEBI:30413"/>
    </cofactor>
    <text evidence="13">Binds 2 heme groups.</text>
</comment>
<comment type="function">
    <text evidence="11">Involved in methylamine metabolism. Essential for the maturation of the beta subunit of MADH, presumably via a step in the biosynthesis of tryptophan tryptophylquinone (TTQ), the cofactor of MADH.</text>
</comment>
<dbReference type="STRING" id="529505.SAMN05421761_104178"/>
<keyword evidence="5 14" id="KW-0479">Metal-binding</keyword>
<evidence type="ECO:0000313" key="17">
    <source>
        <dbReference type="Proteomes" id="UP000186026"/>
    </source>
</evidence>
<dbReference type="GO" id="GO:0020037">
    <property type="term" value="F:heme binding"/>
    <property type="evidence" value="ECO:0007669"/>
    <property type="project" value="InterPro"/>
</dbReference>
<feature type="binding site" description="covalent" evidence="13">
    <location>
        <position position="243"/>
    </location>
    <ligand>
        <name>heme c</name>
        <dbReference type="ChEBI" id="CHEBI:61717"/>
        <label>2</label>
    </ligand>
</feature>
<evidence type="ECO:0000256" key="6">
    <source>
        <dbReference type="ARBA" id="ARBA00022729"/>
    </source>
</evidence>
<evidence type="ECO:0000256" key="3">
    <source>
        <dbReference type="ARBA" id="ARBA00022448"/>
    </source>
</evidence>
<evidence type="ECO:0000313" key="16">
    <source>
        <dbReference type="EMBL" id="SIS78244.1"/>
    </source>
</evidence>
<dbReference type="PANTHER" id="PTHR30600:SF10">
    <property type="entry name" value="BLL6722 PROTEIN"/>
    <property type="match status" value="1"/>
</dbReference>
<dbReference type="GO" id="GO:0046872">
    <property type="term" value="F:metal ion binding"/>
    <property type="evidence" value="ECO:0007669"/>
    <property type="project" value="UniProtKB-KW"/>
</dbReference>
<organism evidence="16 17">
    <name type="scientific">Belliella pelovolcani</name>
    <dbReference type="NCBI Taxonomy" id="529505"/>
    <lineage>
        <taxon>Bacteria</taxon>
        <taxon>Pseudomonadati</taxon>
        <taxon>Bacteroidota</taxon>
        <taxon>Cytophagia</taxon>
        <taxon>Cytophagales</taxon>
        <taxon>Cyclobacteriaceae</taxon>
        <taxon>Belliella</taxon>
    </lineage>
</organism>
<keyword evidence="4 13" id="KW-0349">Heme</keyword>
<dbReference type="GO" id="GO:0009055">
    <property type="term" value="F:electron transfer activity"/>
    <property type="evidence" value="ECO:0007669"/>
    <property type="project" value="InterPro"/>
</dbReference>
<feature type="binding site" description="covalent" evidence="13">
    <location>
        <position position="240"/>
    </location>
    <ligand>
        <name>heme c</name>
        <dbReference type="ChEBI" id="CHEBI:61717"/>
        <label>2</label>
    </ligand>
</feature>
<dbReference type="PANTHER" id="PTHR30600">
    <property type="entry name" value="CYTOCHROME C PEROXIDASE-RELATED"/>
    <property type="match status" value="1"/>
</dbReference>
<evidence type="ECO:0000256" key="14">
    <source>
        <dbReference type="PIRSR" id="PIRSR000294-2"/>
    </source>
</evidence>
<dbReference type="GO" id="GO:0042597">
    <property type="term" value="C:periplasmic space"/>
    <property type="evidence" value="ECO:0007669"/>
    <property type="project" value="UniProtKB-SubCell"/>
</dbReference>
<dbReference type="EMBL" id="FTOP01000004">
    <property type="protein sequence ID" value="SIS78244.1"/>
    <property type="molecule type" value="Genomic_DNA"/>
</dbReference>
<name>A0A1N7LWS0_9BACT</name>
<dbReference type="Pfam" id="PF03150">
    <property type="entry name" value="CCP_MauG"/>
    <property type="match status" value="1"/>
</dbReference>
<keyword evidence="17" id="KW-1185">Reference proteome</keyword>
<proteinExistence type="predicted"/>
<evidence type="ECO:0000256" key="7">
    <source>
        <dbReference type="ARBA" id="ARBA00022764"/>
    </source>
</evidence>
<keyword evidence="6" id="KW-0732">Signal</keyword>
<keyword evidence="16" id="KW-0575">Peroxidase</keyword>
<evidence type="ECO:0000256" key="2">
    <source>
        <dbReference type="ARBA" id="ARBA00004856"/>
    </source>
</evidence>
<keyword evidence="7" id="KW-0574">Periplasm</keyword>
<evidence type="ECO:0000256" key="5">
    <source>
        <dbReference type="ARBA" id="ARBA00022723"/>
    </source>
</evidence>
<keyword evidence="8" id="KW-0249">Electron transport</keyword>
<dbReference type="AlphaFoldDB" id="A0A1N7LWS0"/>
<dbReference type="OrthoDB" id="9805202at2"/>
<feature type="binding site" description="covalent" evidence="13">
    <location>
        <position position="98"/>
    </location>
    <ligand>
        <name>heme c</name>
        <dbReference type="ChEBI" id="CHEBI:61717"/>
        <label>1</label>
    </ligand>
</feature>
<evidence type="ECO:0000256" key="8">
    <source>
        <dbReference type="ARBA" id="ARBA00022982"/>
    </source>
</evidence>
<comment type="PTM">
    <text evidence="13">Binds 2 heme groups per subunit.</text>
</comment>
<dbReference type="InterPro" id="IPR051395">
    <property type="entry name" value="Cytochrome_c_Peroxidase/MauG"/>
</dbReference>
<dbReference type="PROSITE" id="PS51007">
    <property type="entry name" value="CYTC"/>
    <property type="match status" value="1"/>
</dbReference>
<dbReference type="InterPro" id="IPR026259">
    <property type="entry name" value="MauG/Cytc_peroxidase"/>
</dbReference>
<reference evidence="17" key="1">
    <citation type="submission" date="2017-01" db="EMBL/GenBank/DDBJ databases">
        <authorList>
            <person name="Varghese N."/>
            <person name="Submissions S."/>
        </authorList>
    </citation>
    <scope>NUCLEOTIDE SEQUENCE [LARGE SCALE GENOMIC DNA]</scope>
    <source>
        <strain evidence="17">DSM 46698</strain>
    </source>
</reference>
<feature type="binding site" description="axial binding residue" evidence="14">
    <location>
        <position position="115"/>
    </location>
    <ligand>
        <name>heme c</name>
        <dbReference type="ChEBI" id="CHEBI:61717"/>
        <label>1</label>
    </ligand>
    <ligandPart>
        <name>Fe</name>
        <dbReference type="ChEBI" id="CHEBI:18248"/>
    </ligandPart>
</feature>
<evidence type="ECO:0000256" key="11">
    <source>
        <dbReference type="ARBA" id="ARBA00058991"/>
    </source>
</evidence>
<accession>A0A1N7LWS0</accession>
<gene>
    <name evidence="16" type="ORF">SAMN05421761_104178</name>
</gene>
<evidence type="ECO:0000259" key="15">
    <source>
        <dbReference type="PROSITE" id="PS51007"/>
    </source>
</evidence>